<keyword evidence="2" id="KW-0489">Methyltransferase</keyword>
<reference evidence="3" key="1">
    <citation type="journal article" date="2019" name="Int. J. Syst. Evol. Microbiol.">
        <title>The Global Catalogue of Microorganisms (GCM) 10K type strain sequencing project: providing services to taxonomists for standard genome sequencing and annotation.</title>
        <authorList>
            <consortium name="The Broad Institute Genomics Platform"/>
            <consortium name="The Broad Institute Genome Sequencing Center for Infectious Disease"/>
            <person name="Wu L."/>
            <person name="Ma J."/>
        </authorList>
    </citation>
    <scope>NUCLEOTIDE SEQUENCE [LARGE SCALE GENOMIC DNA]</scope>
    <source>
        <strain evidence="3">CGMCC 1.12859</strain>
    </source>
</reference>
<evidence type="ECO:0000259" key="1">
    <source>
        <dbReference type="Pfam" id="PF08241"/>
    </source>
</evidence>
<dbReference type="PANTHER" id="PTHR43591">
    <property type="entry name" value="METHYLTRANSFERASE"/>
    <property type="match status" value="1"/>
</dbReference>
<dbReference type="Proteomes" id="UP001596435">
    <property type="component" value="Unassembled WGS sequence"/>
</dbReference>
<evidence type="ECO:0000313" key="3">
    <source>
        <dbReference type="Proteomes" id="UP001596435"/>
    </source>
</evidence>
<protein>
    <submittedName>
        <fullName evidence="2">Class I SAM-dependent methyltransferase</fullName>
    </submittedName>
</protein>
<dbReference type="Pfam" id="PF08241">
    <property type="entry name" value="Methyltransf_11"/>
    <property type="match status" value="1"/>
</dbReference>
<proteinExistence type="predicted"/>
<dbReference type="GO" id="GO:0032259">
    <property type="term" value="P:methylation"/>
    <property type="evidence" value="ECO:0007669"/>
    <property type="project" value="UniProtKB-KW"/>
</dbReference>
<comment type="caution">
    <text evidence="2">The sequence shown here is derived from an EMBL/GenBank/DDBJ whole genome shotgun (WGS) entry which is preliminary data.</text>
</comment>
<organism evidence="2 3">
    <name type="scientific">Kitasatospora paranensis</name>
    <dbReference type="NCBI Taxonomy" id="258053"/>
    <lineage>
        <taxon>Bacteria</taxon>
        <taxon>Bacillati</taxon>
        <taxon>Actinomycetota</taxon>
        <taxon>Actinomycetes</taxon>
        <taxon>Kitasatosporales</taxon>
        <taxon>Streptomycetaceae</taxon>
        <taxon>Kitasatospora</taxon>
    </lineage>
</organism>
<keyword evidence="3" id="KW-1185">Reference proteome</keyword>
<dbReference type="EMBL" id="JBHTAJ010000006">
    <property type="protein sequence ID" value="MFC7178797.1"/>
    <property type="molecule type" value="Genomic_DNA"/>
</dbReference>
<dbReference type="SUPFAM" id="SSF53335">
    <property type="entry name" value="S-adenosyl-L-methionine-dependent methyltransferases"/>
    <property type="match status" value="1"/>
</dbReference>
<keyword evidence="2" id="KW-0808">Transferase</keyword>
<dbReference type="InterPro" id="IPR013216">
    <property type="entry name" value="Methyltransf_11"/>
</dbReference>
<gene>
    <name evidence="2" type="ORF">ACFQMG_04375</name>
</gene>
<accession>A0ABW2FRQ9</accession>
<name>A0ABW2FRQ9_9ACTN</name>
<sequence length="266" mass="27330">MAGEFDAHEREIWAGRAEAYARTFAGLCAAAVPELVAASGAAGGTDLLDVGTGPGTAAAAALRLGARVTAVDAEPSMVALAAANLPAATVRHAVLPELPFADASFDTVVANFVLNHVEDPRAALAELRRVTRPGGRIAATVWASSANGVMKVFGDALDAAEVERPVFPTLPVDFPRTPEGFAGLLAEAGWTEASGRELRWTHRVGAEEYWRGAADGVATIGRVVAAQPPAGVASIKRHYDRLAAGLTGPDGRLALAAAAVLAVGRR</sequence>
<evidence type="ECO:0000313" key="2">
    <source>
        <dbReference type="EMBL" id="MFC7178797.1"/>
    </source>
</evidence>
<dbReference type="RefSeq" id="WP_345706914.1">
    <property type="nucleotide sequence ID" value="NZ_BAABKV010000001.1"/>
</dbReference>
<dbReference type="PANTHER" id="PTHR43591:SF24">
    <property type="entry name" value="2-METHOXY-6-POLYPRENYL-1,4-BENZOQUINOL METHYLASE, MITOCHONDRIAL"/>
    <property type="match status" value="1"/>
</dbReference>
<dbReference type="CDD" id="cd02440">
    <property type="entry name" value="AdoMet_MTases"/>
    <property type="match status" value="1"/>
</dbReference>
<dbReference type="GO" id="GO:0008168">
    <property type="term" value="F:methyltransferase activity"/>
    <property type="evidence" value="ECO:0007669"/>
    <property type="project" value="UniProtKB-KW"/>
</dbReference>
<dbReference type="InterPro" id="IPR029063">
    <property type="entry name" value="SAM-dependent_MTases_sf"/>
</dbReference>
<feature type="domain" description="Methyltransferase type 11" evidence="1">
    <location>
        <begin position="48"/>
        <end position="138"/>
    </location>
</feature>
<dbReference type="Gene3D" id="3.40.50.150">
    <property type="entry name" value="Vaccinia Virus protein VP39"/>
    <property type="match status" value="1"/>
</dbReference>